<evidence type="ECO:0000313" key="1">
    <source>
        <dbReference type="EMBL" id="MEQ2223011.1"/>
    </source>
</evidence>
<proteinExistence type="predicted"/>
<sequence length="139" mass="15277">MILLPPARSFLIHIEKALAGRQHNDGKRSARCQGCERDLEGVKRSMVCCLAGALSLSALQDEQRTKQADVSTPAMWFGAQACACLLPSTFASSVKISFALTMTQRLPKAFYRVTSGFHTLTGCRCAFDLQEPWSLLKIP</sequence>
<name>A0ABV0ST53_9TELE</name>
<protein>
    <submittedName>
        <fullName evidence="1">Uncharacterized protein</fullName>
    </submittedName>
</protein>
<keyword evidence="2" id="KW-1185">Reference proteome</keyword>
<reference evidence="1 2" key="1">
    <citation type="submission" date="2021-06" db="EMBL/GenBank/DDBJ databases">
        <authorList>
            <person name="Palmer J.M."/>
        </authorList>
    </citation>
    <scope>NUCLEOTIDE SEQUENCE [LARGE SCALE GENOMIC DNA]</scope>
    <source>
        <strain evidence="2">if_2019</strain>
        <tissue evidence="1">Muscle</tissue>
    </source>
</reference>
<dbReference type="Proteomes" id="UP001482620">
    <property type="component" value="Unassembled WGS sequence"/>
</dbReference>
<organism evidence="1 2">
    <name type="scientific">Ilyodon furcidens</name>
    <name type="common">goldbreast splitfin</name>
    <dbReference type="NCBI Taxonomy" id="33524"/>
    <lineage>
        <taxon>Eukaryota</taxon>
        <taxon>Metazoa</taxon>
        <taxon>Chordata</taxon>
        <taxon>Craniata</taxon>
        <taxon>Vertebrata</taxon>
        <taxon>Euteleostomi</taxon>
        <taxon>Actinopterygii</taxon>
        <taxon>Neopterygii</taxon>
        <taxon>Teleostei</taxon>
        <taxon>Neoteleostei</taxon>
        <taxon>Acanthomorphata</taxon>
        <taxon>Ovalentaria</taxon>
        <taxon>Atherinomorphae</taxon>
        <taxon>Cyprinodontiformes</taxon>
        <taxon>Goodeidae</taxon>
        <taxon>Ilyodon</taxon>
    </lineage>
</organism>
<evidence type="ECO:0000313" key="2">
    <source>
        <dbReference type="Proteomes" id="UP001482620"/>
    </source>
</evidence>
<comment type="caution">
    <text evidence="1">The sequence shown here is derived from an EMBL/GenBank/DDBJ whole genome shotgun (WGS) entry which is preliminary data.</text>
</comment>
<dbReference type="EMBL" id="JAHRIQ010005234">
    <property type="protein sequence ID" value="MEQ2223011.1"/>
    <property type="molecule type" value="Genomic_DNA"/>
</dbReference>
<accession>A0ABV0ST53</accession>
<gene>
    <name evidence="1" type="ORF">ILYODFUR_032359</name>
</gene>